<dbReference type="Pfam" id="PF20153">
    <property type="entry name" value="DUF6535"/>
    <property type="match status" value="1"/>
</dbReference>
<accession>A0A1M2VDA3</accession>
<feature type="transmembrane region" description="Helical" evidence="2">
    <location>
        <begin position="147"/>
        <end position="165"/>
    </location>
</feature>
<feature type="transmembrane region" description="Helical" evidence="2">
    <location>
        <begin position="202"/>
        <end position="228"/>
    </location>
</feature>
<evidence type="ECO:0000313" key="4">
    <source>
        <dbReference type="EMBL" id="OJT05641.1"/>
    </source>
</evidence>
<protein>
    <recommendedName>
        <fullName evidence="3">DUF6535 domain-containing protein</fullName>
    </recommendedName>
</protein>
<keyword evidence="5" id="KW-1185">Reference proteome</keyword>
<dbReference type="InterPro" id="IPR045338">
    <property type="entry name" value="DUF6535"/>
</dbReference>
<evidence type="ECO:0000256" key="2">
    <source>
        <dbReference type="SAM" id="Phobius"/>
    </source>
</evidence>
<gene>
    <name evidence="4" type="ORF">TRAPUB_3564</name>
</gene>
<evidence type="ECO:0000313" key="5">
    <source>
        <dbReference type="Proteomes" id="UP000184267"/>
    </source>
</evidence>
<keyword evidence="2" id="KW-0812">Transmembrane</keyword>
<dbReference type="OrthoDB" id="2743553at2759"/>
<dbReference type="STRING" id="154538.A0A1M2VDA3"/>
<feature type="transmembrane region" description="Helical" evidence="2">
    <location>
        <begin position="74"/>
        <end position="91"/>
    </location>
</feature>
<evidence type="ECO:0000256" key="1">
    <source>
        <dbReference type="SAM" id="MobiDB-lite"/>
    </source>
</evidence>
<organism evidence="4 5">
    <name type="scientific">Trametes pubescens</name>
    <name type="common">White-rot fungus</name>
    <dbReference type="NCBI Taxonomy" id="154538"/>
    <lineage>
        <taxon>Eukaryota</taxon>
        <taxon>Fungi</taxon>
        <taxon>Dikarya</taxon>
        <taxon>Basidiomycota</taxon>
        <taxon>Agaricomycotina</taxon>
        <taxon>Agaricomycetes</taxon>
        <taxon>Polyporales</taxon>
        <taxon>Polyporaceae</taxon>
        <taxon>Trametes</taxon>
    </lineage>
</organism>
<reference evidence="4 5" key="1">
    <citation type="submission" date="2016-10" db="EMBL/GenBank/DDBJ databases">
        <title>Genome sequence of the basidiomycete white-rot fungus Trametes pubescens.</title>
        <authorList>
            <person name="Makela M.R."/>
            <person name="Granchi Z."/>
            <person name="Peng M."/>
            <person name="De Vries R.P."/>
            <person name="Grigoriev I."/>
            <person name="Riley R."/>
            <person name="Hilden K."/>
        </authorList>
    </citation>
    <scope>NUCLEOTIDE SEQUENCE [LARGE SCALE GENOMIC DNA]</scope>
    <source>
        <strain evidence="4 5">FBCC735</strain>
    </source>
</reference>
<sequence length="500" mass="55050">MAFLKSASRRGTFESGFSAPPARPSRAFWLPLIGEQVYDEEAAIDSHQAWSEGAERYQDRDGDLVKAWADQADGLVTFAALFSAVVTSFIIDSYTALQPDPRIITIDILRQIAAQLNGTTSSAADGLVFGSDAPFEPAFTDVLRNSTLFASLICSLLAAGMGIFYKEWLREYTRGLPDDPRELMRTRHFRYVGMQKWRMQEILSGISIFLQLGVAFFILAVVLFAWPLHPIVRLVLNVFVIIWVLFWIGTAFCPLVSADCPFRSPLSRAIFGAVSLLKYVMRTGRSWVVGRASNAEISLPHTLEAQEKGEVVRCGDDLDKGALTHLYNSHWGDAWLETLDPCVKDLDADVATQLMREIVALRFGATPVEDVMNDPVLARDPGVMRLAGLWKLIAEKHRARSPTNSPAPGPGHLGGRESHTPTQQPPTHGKGLVPAPEQVDQATTPTDDGYEPSFSKEDMQYTTSAASDLNTLGIPMSTLPKDNGVLVCTREVAAGQEYTY</sequence>
<dbReference type="Proteomes" id="UP000184267">
    <property type="component" value="Unassembled WGS sequence"/>
</dbReference>
<proteinExistence type="predicted"/>
<keyword evidence="2" id="KW-0472">Membrane</keyword>
<comment type="caution">
    <text evidence="4">The sequence shown here is derived from an EMBL/GenBank/DDBJ whole genome shotgun (WGS) entry which is preliminary data.</text>
</comment>
<dbReference type="AlphaFoldDB" id="A0A1M2VDA3"/>
<dbReference type="EMBL" id="MNAD01001415">
    <property type="protein sequence ID" value="OJT05641.1"/>
    <property type="molecule type" value="Genomic_DNA"/>
</dbReference>
<name>A0A1M2VDA3_TRAPU</name>
<evidence type="ECO:0000259" key="3">
    <source>
        <dbReference type="Pfam" id="PF20153"/>
    </source>
</evidence>
<keyword evidence="2" id="KW-1133">Transmembrane helix</keyword>
<feature type="transmembrane region" description="Helical" evidence="2">
    <location>
        <begin position="234"/>
        <end position="258"/>
    </location>
</feature>
<feature type="region of interest" description="Disordered" evidence="1">
    <location>
        <begin position="397"/>
        <end position="455"/>
    </location>
</feature>
<feature type="domain" description="DUF6535" evidence="3">
    <location>
        <begin position="50"/>
        <end position="226"/>
    </location>
</feature>